<dbReference type="RefSeq" id="WP_045798852.1">
    <property type="nucleotide sequence ID" value="NZ_LAOI01000001.1"/>
</dbReference>
<evidence type="ECO:0000313" key="2">
    <source>
        <dbReference type="EMBL" id="KJV89548.1"/>
    </source>
</evidence>
<accession>A0A0F3QAI6</accession>
<proteinExistence type="predicted"/>
<dbReference type="SMART" id="SM00028">
    <property type="entry name" value="TPR"/>
    <property type="match status" value="4"/>
</dbReference>
<dbReference type="Proteomes" id="UP000033661">
    <property type="component" value="Unassembled WGS sequence"/>
</dbReference>
<gene>
    <name evidence="2" type="ORF">RBEAN4_0526</name>
</gene>
<dbReference type="InterPro" id="IPR019734">
    <property type="entry name" value="TPR_rpt"/>
</dbReference>
<dbReference type="EMBL" id="LAOI01000001">
    <property type="protein sequence ID" value="KJV89548.1"/>
    <property type="molecule type" value="Genomic_DNA"/>
</dbReference>
<dbReference type="PANTHER" id="PTHR35205:SF1">
    <property type="entry name" value="ZU5 DOMAIN-CONTAINING PROTEIN"/>
    <property type="match status" value="1"/>
</dbReference>
<dbReference type="Gene3D" id="3.40.50.300">
    <property type="entry name" value="P-loop containing nucleotide triphosphate hydrolases"/>
    <property type="match status" value="1"/>
</dbReference>
<dbReference type="Pfam" id="PF13181">
    <property type="entry name" value="TPR_8"/>
    <property type="match status" value="1"/>
</dbReference>
<sequence>MKKFLLLFIISIIPLNLFAQAKVNNIIAPVSYFINHVQQLNQIKTNLEKYRQTSIVGISGMGKTQLARMYTYANKGNYNLIWFIDSNLNINDELLKLAKAINKAEGKILIAEEAANVKKELMEYLGQNDKWLLIFDNLKVGENKKIQDFINWEHNGNIIFCSQDSDRMPYIVKAVPFEKPETIKLANIILLDKDNNLVEFLVQEFKGYPVLIVQGAQILNNVPGLDKEEYKNKIQKSNDKISFNLSLVTEQLKSSTRQLLNKIALLNNQSFSKDLLRIITDNKDNLNDDIFELSKFALITNIDAREDNPVFEMHDVIVQKVLEKNSANNSKYLEDVVTKFVESVPKSVTKAFMYRNAKTVPENIEIILKNAESYNINLHKLTAIKLQQLVQYDNSYNLIGAGKLVNWFEDNDEKGKYRLWLMNNEEKRVYAGYLNITGWYYLKSYNYKKAVEYFTKSKEIYKDIKGYEAYKANVTYGLTQVYLTIGNVQEAQENIQILKQQLDNKVIDNADKSMLYIAETKLFFIEGKYNEALEQINQSIQAAISGGLDPNAVFLTVDYLIKAEILSKLGQYQEALNQVEQVYNMQKHVKKETNIIFGRIFTQKAIALFGLGEKDKALEYANKALEIFKSNDKNFMSRRMPDVFNPTIAVTCIIRGDILFASGKLEEALDSYMDARGIYFNVYRRNYKNVAQVSEVNLKGAKVACKRKDTLNYKFFAKPQIIDFGAEHPDSIEMLEYCKTYGMGLISNKAYIDKSKK</sequence>
<dbReference type="SUPFAM" id="SSF52540">
    <property type="entry name" value="P-loop containing nucleoside triphosphate hydrolases"/>
    <property type="match status" value="1"/>
</dbReference>
<comment type="caution">
    <text evidence="2">The sequence shown here is derived from an EMBL/GenBank/DDBJ whole genome shotgun (WGS) entry which is preliminary data.</text>
</comment>
<organism evidence="2 3">
    <name type="scientific">Rickettsia bellii str. RML An4</name>
    <dbReference type="NCBI Taxonomy" id="1359193"/>
    <lineage>
        <taxon>Bacteria</taxon>
        <taxon>Pseudomonadati</taxon>
        <taxon>Pseudomonadota</taxon>
        <taxon>Alphaproteobacteria</taxon>
        <taxon>Rickettsiales</taxon>
        <taxon>Rickettsiaceae</taxon>
        <taxon>Rickettsieae</taxon>
        <taxon>Rickettsia</taxon>
        <taxon>belli group</taxon>
    </lineage>
</organism>
<reference evidence="2 3" key="1">
    <citation type="submission" date="2015-02" db="EMBL/GenBank/DDBJ databases">
        <title>Genome Sequencing of Rickettsiales.</title>
        <authorList>
            <person name="Daugherty S.C."/>
            <person name="Su Q."/>
            <person name="Abolude K."/>
            <person name="Beier-Sexton M."/>
            <person name="Carlyon J.A."/>
            <person name="Carter R."/>
            <person name="Day N.P."/>
            <person name="Dumler S.J."/>
            <person name="Dyachenko V."/>
            <person name="Godinez A."/>
            <person name="Kurtti T.J."/>
            <person name="Lichay M."/>
            <person name="Mullins K.E."/>
            <person name="Ott S."/>
            <person name="Pappas-Brown V."/>
            <person name="Paris D.H."/>
            <person name="Patel P."/>
            <person name="Richards A.L."/>
            <person name="Sadzewicz L."/>
            <person name="Sears K."/>
            <person name="Seidman D."/>
            <person name="Sengamalay N."/>
            <person name="Stenos J."/>
            <person name="Tallon L.J."/>
            <person name="Vincent G."/>
            <person name="Fraser C.M."/>
            <person name="Munderloh U."/>
            <person name="Dunning-Hotopp J.C."/>
        </authorList>
    </citation>
    <scope>NUCLEOTIDE SEQUENCE [LARGE SCALE GENOMIC DNA]</scope>
    <source>
        <strain evidence="2 3">RML An4</strain>
    </source>
</reference>
<feature type="chain" id="PRO_5002465438" evidence="1">
    <location>
        <begin position="22"/>
        <end position="757"/>
    </location>
</feature>
<dbReference type="PANTHER" id="PTHR35205">
    <property type="entry name" value="NB-ARC AND TPR DOMAIN PROTEIN"/>
    <property type="match status" value="1"/>
</dbReference>
<dbReference type="PATRIC" id="fig|1359193.3.peg.510"/>
<dbReference type="Gene3D" id="1.25.40.10">
    <property type="entry name" value="Tetratricopeptide repeat domain"/>
    <property type="match status" value="2"/>
</dbReference>
<dbReference type="SUPFAM" id="SSF48452">
    <property type="entry name" value="TPR-like"/>
    <property type="match status" value="2"/>
</dbReference>
<keyword evidence="3" id="KW-1185">Reference proteome</keyword>
<keyword evidence="1" id="KW-0732">Signal</keyword>
<dbReference type="InterPro" id="IPR011990">
    <property type="entry name" value="TPR-like_helical_dom_sf"/>
</dbReference>
<evidence type="ECO:0000313" key="3">
    <source>
        <dbReference type="Proteomes" id="UP000033661"/>
    </source>
</evidence>
<evidence type="ECO:0000256" key="1">
    <source>
        <dbReference type="SAM" id="SignalP"/>
    </source>
</evidence>
<dbReference type="AlphaFoldDB" id="A0A0F3QAI6"/>
<protein>
    <submittedName>
        <fullName evidence="2">TPR repeat family protein</fullName>
    </submittedName>
</protein>
<dbReference type="InterPro" id="IPR027417">
    <property type="entry name" value="P-loop_NTPase"/>
</dbReference>
<feature type="signal peptide" evidence="1">
    <location>
        <begin position="1"/>
        <end position="21"/>
    </location>
</feature>
<name>A0A0F3QAI6_RICBE</name>